<evidence type="ECO:0000256" key="1">
    <source>
        <dbReference type="SAM" id="Phobius"/>
    </source>
</evidence>
<comment type="caution">
    <text evidence="3">The sequence shown here is derived from an EMBL/GenBank/DDBJ whole genome shotgun (WGS) entry which is preliminary data.</text>
</comment>
<accession>A0A5C6QPC3</accession>
<evidence type="ECO:0000313" key="3">
    <source>
        <dbReference type="EMBL" id="TWX70551.1"/>
    </source>
</evidence>
<evidence type="ECO:0000313" key="5">
    <source>
        <dbReference type="Proteomes" id="UP000321917"/>
    </source>
</evidence>
<reference evidence="3 5" key="1">
    <citation type="submission" date="2019-07" db="EMBL/GenBank/DDBJ databases">
        <title>Genomes of sea-ice associated Colwellia species.</title>
        <authorList>
            <person name="Bowman J.P."/>
        </authorList>
    </citation>
    <scope>NUCLEOTIDE SEQUENCE [LARGE SCALE GENOMIC DNA]</scope>
    <source>
        <strain evidence="2 4">ACAM 607</strain>
        <strain evidence="3 5">IC036</strain>
    </source>
</reference>
<evidence type="ECO:0000313" key="2">
    <source>
        <dbReference type="EMBL" id="TWX62149.1"/>
    </source>
</evidence>
<organism evidence="3 5">
    <name type="scientific">Colwellia hornerae</name>
    <dbReference type="NCBI Taxonomy" id="89402"/>
    <lineage>
        <taxon>Bacteria</taxon>
        <taxon>Pseudomonadati</taxon>
        <taxon>Pseudomonadota</taxon>
        <taxon>Gammaproteobacteria</taxon>
        <taxon>Alteromonadales</taxon>
        <taxon>Colwelliaceae</taxon>
        <taxon>Colwellia</taxon>
    </lineage>
</organism>
<gene>
    <name evidence="2" type="ORF">ESZ26_04045</name>
    <name evidence="3" type="ORF">ESZ27_03300</name>
</gene>
<keyword evidence="1" id="KW-1133">Transmembrane helix</keyword>
<keyword evidence="4" id="KW-1185">Reference proteome</keyword>
<dbReference type="Proteomes" id="UP000321525">
    <property type="component" value="Unassembled WGS sequence"/>
</dbReference>
<evidence type="ECO:0000313" key="4">
    <source>
        <dbReference type="Proteomes" id="UP000321525"/>
    </source>
</evidence>
<keyword evidence="1" id="KW-0812">Transmembrane</keyword>
<dbReference type="OrthoDB" id="6209688at2"/>
<dbReference type="Proteomes" id="UP000321917">
    <property type="component" value="Unassembled WGS sequence"/>
</dbReference>
<dbReference type="RefSeq" id="WP_146798258.1">
    <property type="nucleotide sequence ID" value="NZ_VOLP01000005.1"/>
</dbReference>
<dbReference type="AlphaFoldDB" id="A0A5C6QPC3"/>
<feature type="transmembrane region" description="Helical" evidence="1">
    <location>
        <begin position="243"/>
        <end position="264"/>
    </location>
</feature>
<protein>
    <submittedName>
        <fullName evidence="3">Uncharacterized protein</fullName>
    </submittedName>
</protein>
<dbReference type="EMBL" id="VOLR01000004">
    <property type="protein sequence ID" value="TWX62149.1"/>
    <property type="molecule type" value="Genomic_DNA"/>
</dbReference>
<name>A0A5C6QPC3_9GAMM</name>
<proteinExistence type="predicted"/>
<sequence length="466" mass="55011">MKRISLTQDENLSFKVSQQLSPQESQRFDLYFSIPEEMGINATTLSEDNYFHSSIRSHSAYFSRQVHLPLVRSRFISQKKGEKGDYRSNLNLFSYQFRVALETDIKQALQEKDIEIFYQYALELVDQTQNLLKKLRRYTPLDQKLSSYFENVDNYLSWYTEQSFLNLLANGPKSSEHAETREVLFALCRQENNYRTERQYNSKITLADPNRITNKMRLLQRLSEFGVVFKRTTHDLDDNLRRLVRGGITAVVMAFVMSIVLNARSAFNEVTLVLITFLGVIYGVREIFKDDLTRYIWRKIQRGRPKWQHVFTDSLSKNKMSMQTLWLDYIKNKDLPDIVNKHFQQRRQQNKQAAQLLHFRCNSKVIAKEFIPGFKEIQHQMFFNLTPFVRFLKKGEGRLYALDGSKISNQGVERRYQINLAVVQEQKIVGSKTKQYIQRFKITMNRSKIINIEGMKSEQNFEGNPQ</sequence>
<keyword evidence="1" id="KW-0472">Membrane</keyword>
<feature type="transmembrane region" description="Helical" evidence="1">
    <location>
        <begin position="270"/>
        <end position="288"/>
    </location>
</feature>
<dbReference type="EMBL" id="VOLQ01000004">
    <property type="protein sequence ID" value="TWX70551.1"/>
    <property type="molecule type" value="Genomic_DNA"/>
</dbReference>